<sequence length="322" mass="34933">MEEKNLTFIAKEVFLEEAKEIELIANRLSDSFSQAVREIFNTNGKLVVCGIGKSAHIANKIVATLNSTGTPSQFLHAAEAIHGDLGLLQKEDVCLCISNSGNTPEIKLLSPILKNRAKSLIAITGNTESVLAKTADYVLDASVSKESGRLNLAPTSSTTAQLVMGDAIAVALMELRKFEKQDFAKYHPGGALGKRLLWRVDNIVDTSKKPQVSADAPMTEVIDSMTTGKMGITTITDKDNKVLGVITDGDLRRMLIEHPNFQHLKAKDIATMHPKKINKTALAATALDLIRNNSIGQIIVVDDTDKYYGVLDIHSILAEGIE</sequence>
<keyword evidence="10" id="KW-0413">Isomerase</keyword>
<dbReference type="PROSITE" id="PS51371">
    <property type="entry name" value="CBS"/>
    <property type="match status" value="1"/>
</dbReference>
<dbReference type="HOGENOM" id="CLU_040681_13_1_10"/>
<evidence type="ECO:0000259" key="8">
    <source>
        <dbReference type="PROSITE" id="PS51371"/>
    </source>
</evidence>
<feature type="site" description="Catalytically relevant" evidence="6">
    <location>
        <position position="146"/>
    </location>
</feature>
<dbReference type="Pfam" id="PF00571">
    <property type="entry name" value="CBS"/>
    <property type="match status" value="2"/>
</dbReference>
<feature type="site" description="Catalytically relevant" evidence="6">
    <location>
        <position position="53"/>
    </location>
</feature>
<dbReference type="eggNOG" id="COG0794">
    <property type="taxonomic scope" value="Bacteria"/>
</dbReference>
<dbReference type="Proteomes" id="UP000008641">
    <property type="component" value="Chromosome"/>
</dbReference>
<accession>F0P005</accession>
<dbReference type="CDD" id="cd05014">
    <property type="entry name" value="SIS_Kpsf"/>
    <property type="match status" value="1"/>
</dbReference>
<evidence type="ECO:0000313" key="10">
    <source>
        <dbReference type="EMBL" id="ADX67352.1"/>
    </source>
</evidence>
<evidence type="ECO:0000256" key="5">
    <source>
        <dbReference type="PIRSR" id="PIRSR004692-2"/>
    </source>
</evidence>
<dbReference type="GO" id="GO:1901135">
    <property type="term" value="P:carbohydrate derivative metabolic process"/>
    <property type="evidence" value="ECO:0007669"/>
    <property type="project" value="InterPro"/>
</dbReference>
<proteinExistence type="inferred from homology"/>
<keyword evidence="11" id="KW-1185">Reference proteome</keyword>
<dbReference type="GO" id="GO:0046872">
    <property type="term" value="F:metal ion binding"/>
    <property type="evidence" value="ECO:0007669"/>
    <property type="project" value="UniProtKB-KW"/>
</dbReference>
<keyword evidence="2" id="KW-0677">Repeat</keyword>
<dbReference type="OrthoDB" id="9762536at2"/>
<dbReference type="InterPro" id="IPR050986">
    <property type="entry name" value="GutQ/KpsF_isomerases"/>
</dbReference>
<dbReference type="FunFam" id="3.40.50.10490:FF:000011">
    <property type="entry name" value="Arabinose 5-phosphate isomerase"/>
    <property type="match status" value="1"/>
</dbReference>
<evidence type="ECO:0000256" key="6">
    <source>
        <dbReference type="PIRSR" id="PIRSR004692-3"/>
    </source>
</evidence>
<dbReference type="AlphaFoldDB" id="F0P005"/>
<dbReference type="STRING" id="865938.Weevi_0635"/>
<dbReference type="InterPro" id="IPR046348">
    <property type="entry name" value="SIS_dom_sf"/>
</dbReference>
<dbReference type="CDD" id="cd04604">
    <property type="entry name" value="CBS_pair_SIS_assoc"/>
    <property type="match status" value="1"/>
</dbReference>
<dbReference type="EC" id="5.3.1.13" evidence="10"/>
<feature type="binding site" evidence="5">
    <location>
        <position position="76"/>
    </location>
    <ligand>
        <name>Zn(2+)</name>
        <dbReference type="ChEBI" id="CHEBI:29105"/>
    </ligand>
</feature>
<dbReference type="GO" id="GO:0097367">
    <property type="term" value="F:carbohydrate derivative binding"/>
    <property type="evidence" value="ECO:0007669"/>
    <property type="project" value="InterPro"/>
</dbReference>
<reference evidence="11" key="2">
    <citation type="journal article" date="2011" name="Stand. Genomic Sci.">
        <title>Complete genome sequence of Weeksella virosa type strain (9751T).</title>
        <authorList>
            <person name="Lang E."/>
            <person name="Teshima H."/>
            <person name="Lucas S."/>
            <person name="Lapidus A."/>
            <person name="Hammon N."/>
            <person name="Deshpande S."/>
            <person name="Nolan M."/>
            <person name="Cheng J."/>
            <person name="Pitluck S."/>
            <person name="Liolios K."/>
            <person name="Pagani I."/>
            <person name="Mikhailova N."/>
            <person name="Ivanova N."/>
            <person name="Mavromatis K."/>
            <person name="Pati A."/>
            <person name="Tapia R."/>
            <person name="Han C."/>
            <person name="Goodwin L."/>
            <person name="Chen A."/>
            <person name="Palaniappan K."/>
            <person name="Land M."/>
            <person name="Hauser L."/>
            <person name="Chang Y."/>
            <person name="Jeffries C."/>
            <person name="Brambilla E."/>
            <person name="Kopitz M."/>
            <person name="Rohde M."/>
            <person name="Goker M."/>
            <person name="Tindall B."/>
            <person name="Detter J."/>
            <person name="Woyke T."/>
            <person name="Bristow J."/>
            <person name="Eisen J."/>
            <person name="Markowitz V."/>
            <person name="Hugenholtz P."/>
            <person name="Klenk H."/>
            <person name="Kyrpides N."/>
        </authorList>
    </citation>
    <scope>NUCLEOTIDE SEQUENCE [LARGE SCALE GENOMIC DNA]</scope>
    <source>
        <strain evidence="11">ATCC 43766 / DSM 16922 / JCM 21250 / NBRC 16016 / NCTC 11634 / CL345/78</strain>
    </source>
</reference>
<evidence type="ECO:0000256" key="4">
    <source>
        <dbReference type="PIRNR" id="PIRNR004692"/>
    </source>
</evidence>
<comment type="similarity">
    <text evidence="1 4">Belongs to the SIS family. GutQ/KpsF subfamily.</text>
</comment>
<keyword evidence="5" id="KW-0862">Zinc</keyword>
<dbReference type="InterPro" id="IPR001347">
    <property type="entry name" value="SIS_dom"/>
</dbReference>
<name>F0P005_WEEVC</name>
<evidence type="ECO:0000256" key="7">
    <source>
        <dbReference type="PROSITE-ProRule" id="PRU00703"/>
    </source>
</evidence>
<gene>
    <name evidence="10" type="ordered locus">Weevi_0635</name>
</gene>
<evidence type="ECO:0000259" key="9">
    <source>
        <dbReference type="PROSITE" id="PS51464"/>
    </source>
</evidence>
<keyword evidence="3 7" id="KW-0129">CBS domain</keyword>
<feature type="domain" description="SIS" evidence="9">
    <location>
        <begin position="35"/>
        <end position="178"/>
    </location>
</feature>
<evidence type="ECO:0000256" key="2">
    <source>
        <dbReference type="ARBA" id="ARBA00022737"/>
    </source>
</evidence>
<feature type="site" description="Catalytically relevant" evidence="6">
    <location>
        <position position="187"/>
    </location>
</feature>
<dbReference type="GO" id="GO:0019146">
    <property type="term" value="F:arabinose-5-phosphate isomerase activity"/>
    <property type="evidence" value="ECO:0007669"/>
    <property type="project" value="UniProtKB-EC"/>
</dbReference>
<protein>
    <submittedName>
        <fullName evidence="10">KpsF/GutQ family protein</fullName>
        <ecNumber evidence="10">5.3.1.13</ecNumber>
    </submittedName>
</protein>
<evidence type="ECO:0000256" key="1">
    <source>
        <dbReference type="ARBA" id="ARBA00008165"/>
    </source>
</evidence>
<dbReference type="InterPro" id="IPR004800">
    <property type="entry name" value="KdsD/KpsF-type"/>
</dbReference>
<keyword evidence="5" id="KW-0479">Metal-binding</keyword>
<evidence type="ECO:0000256" key="3">
    <source>
        <dbReference type="ARBA" id="ARBA00023122"/>
    </source>
</evidence>
<evidence type="ECO:0000313" key="11">
    <source>
        <dbReference type="Proteomes" id="UP000008641"/>
    </source>
</evidence>
<dbReference type="PANTHER" id="PTHR42745">
    <property type="match status" value="1"/>
</dbReference>
<dbReference type="eggNOG" id="COG0517">
    <property type="taxonomic scope" value="Bacteria"/>
</dbReference>
<dbReference type="KEGG" id="wvi:Weevi_0635"/>
<dbReference type="PIRSF" id="PIRSF004692">
    <property type="entry name" value="KdsD_KpsF"/>
    <property type="match status" value="1"/>
</dbReference>
<dbReference type="InterPro" id="IPR000644">
    <property type="entry name" value="CBS_dom"/>
</dbReference>
<organism evidence="10 11">
    <name type="scientific">Weeksella virosa (strain ATCC 43766 / DSM 16922 / JCM 21250 / CCUG 30538 / CDC 9751 / IAM 14551 / NBRC 16016 / NCTC 11634 / CL345/78)</name>
    <dbReference type="NCBI Taxonomy" id="865938"/>
    <lineage>
        <taxon>Bacteria</taxon>
        <taxon>Pseudomonadati</taxon>
        <taxon>Bacteroidota</taxon>
        <taxon>Flavobacteriia</taxon>
        <taxon>Flavobacteriales</taxon>
        <taxon>Weeksellaceae</taxon>
        <taxon>Weeksella</taxon>
    </lineage>
</organism>
<dbReference type="Gene3D" id="3.40.50.10490">
    <property type="entry name" value="Glucose-6-phosphate isomerase like protein, domain 1"/>
    <property type="match status" value="1"/>
</dbReference>
<reference evidence="10 11" key="1">
    <citation type="journal article" date="2011" name="Stand. Genomic Sci.">
        <title>Complete genome sequence of Weeksella virosa type strain (9751).</title>
        <authorList>
            <person name="Lang E."/>
            <person name="Teshima H."/>
            <person name="Lucas S."/>
            <person name="Lapidus A."/>
            <person name="Hammon N."/>
            <person name="Deshpande S."/>
            <person name="Nolan M."/>
            <person name="Cheng J.F."/>
            <person name="Pitluck S."/>
            <person name="Liolios K."/>
            <person name="Pagani I."/>
            <person name="Mikhailova N."/>
            <person name="Ivanova N."/>
            <person name="Mavromatis K."/>
            <person name="Pati A."/>
            <person name="Tapia R."/>
            <person name="Han C."/>
            <person name="Goodwin L."/>
            <person name="Chen A."/>
            <person name="Palaniappan K."/>
            <person name="Land M."/>
            <person name="Hauser L."/>
            <person name="Chang Y.J."/>
            <person name="Jeffries C.D."/>
            <person name="Brambilla E.M."/>
            <person name="Kopitz M."/>
            <person name="Rohde M."/>
            <person name="Goker M."/>
            <person name="Tindall B.J."/>
            <person name="Detter J.C."/>
            <person name="Woyke T."/>
            <person name="Bristow J."/>
            <person name="Eisen J.A."/>
            <person name="Markowitz V."/>
            <person name="Hugenholtz P."/>
            <person name="Klenk H.P."/>
            <person name="Kyrpides N.C."/>
        </authorList>
    </citation>
    <scope>NUCLEOTIDE SEQUENCE [LARGE SCALE GENOMIC DNA]</scope>
    <source>
        <strain evidence="11">ATCC 43766 / DSM 16922 / JCM 21250 / NBRC 16016 / NCTC 11634 / CL345/78</strain>
    </source>
</reference>
<feature type="domain" description="CBS" evidence="8">
    <location>
        <begin position="205"/>
        <end position="262"/>
    </location>
</feature>
<dbReference type="PROSITE" id="PS51464">
    <property type="entry name" value="SIS"/>
    <property type="match status" value="1"/>
</dbReference>
<dbReference type="RefSeq" id="WP_013597744.1">
    <property type="nucleotide sequence ID" value="NC_015144.1"/>
</dbReference>
<dbReference type="Gene3D" id="3.10.580.10">
    <property type="entry name" value="CBS-domain"/>
    <property type="match status" value="1"/>
</dbReference>
<dbReference type="InterPro" id="IPR035474">
    <property type="entry name" value="SIS_Kpsf"/>
</dbReference>
<dbReference type="SUPFAM" id="SSF53697">
    <property type="entry name" value="SIS domain"/>
    <property type="match status" value="1"/>
</dbReference>
<dbReference type="GO" id="GO:0005975">
    <property type="term" value="P:carbohydrate metabolic process"/>
    <property type="evidence" value="ECO:0007669"/>
    <property type="project" value="InterPro"/>
</dbReference>
<feature type="site" description="Catalytically relevant" evidence="6">
    <location>
        <position position="105"/>
    </location>
</feature>
<dbReference type="EMBL" id="CP002455">
    <property type="protein sequence ID" value="ADX67352.1"/>
    <property type="molecule type" value="Genomic_DNA"/>
</dbReference>
<dbReference type="InterPro" id="IPR046342">
    <property type="entry name" value="CBS_dom_sf"/>
</dbReference>
<dbReference type="Pfam" id="PF01380">
    <property type="entry name" value="SIS"/>
    <property type="match status" value="1"/>
</dbReference>
<dbReference type="NCBIfam" id="TIGR00393">
    <property type="entry name" value="kpsF"/>
    <property type="match status" value="1"/>
</dbReference>
<dbReference type="PANTHER" id="PTHR42745:SF1">
    <property type="entry name" value="ARABINOSE 5-PHOSPHATE ISOMERASE KDSD"/>
    <property type="match status" value="1"/>
</dbReference>